<organism evidence="1 2">
    <name type="scientific">Colletotrichum phormii</name>
    <dbReference type="NCBI Taxonomy" id="359342"/>
    <lineage>
        <taxon>Eukaryota</taxon>
        <taxon>Fungi</taxon>
        <taxon>Dikarya</taxon>
        <taxon>Ascomycota</taxon>
        <taxon>Pezizomycotina</taxon>
        <taxon>Sordariomycetes</taxon>
        <taxon>Hypocreomycetidae</taxon>
        <taxon>Glomerellales</taxon>
        <taxon>Glomerellaceae</taxon>
        <taxon>Colletotrichum</taxon>
        <taxon>Colletotrichum acutatum species complex</taxon>
    </lineage>
</organism>
<dbReference type="Proteomes" id="UP001243989">
    <property type="component" value="Unassembled WGS sequence"/>
</dbReference>
<gene>
    <name evidence="1" type="ORF">BDP81DRAFT_412870</name>
</gene>
<accession>A0AAJ0EKT3</accession>
<proteinExistence type="predicted"/>
<dbReference type="GeneID" id="85474108"/>
<evidence type="ECO:0000313" key="1">
    <source>
        <dbReference type="EMBL" id="KAK1655546.1"/>
    </source>
</evidence>
<dbReference type="RefSeq" id="XP_060451590.1">
    <property type="nucleotide sequence ID" value="XM_060589246.1"/>
</dbReference>
<sequence>MICQAPSGLQVCMSQFGANAQDGLDEPCAWPDDSSPNDGFFPITVWRCPPRTSSDSGHHPALHWLPPCRSRGIGREHLAHWRNPSSQQILSSTQGYSLQQMQIRYRLLTGAHGPRTWVGDVGWIGDSREVPCLSRDPRDLSRLVTAVLSRRLKIPRHG</sequence>
<dbReference type="AlphaFoldDB" id="A0AAJ0EKT3"/>
<protein>
    <submittedName>
        <fullName evidence="1">Uncharacterized protein</fullName>
    </submittedName>
</protein>
<comment type="caution">
    <text evidence="1">The sequence shown here is derived from an EMBL/GenBank/DDBJ whole genome shotgun (WGS) entry which is preliminary data.</text>
</comment>
<keyword evidence="2" id="KW-1185">Reference proteome</keyword>
<name>A0AAJ0EKT3_9PEZI</name>
<evidence type="ECO:0000313" key="2">
    <source>
        <dbReference type="Proteomes" id="UP001243989"/>
    </source>
</evidence>
<dbReference type="EMBL" id="JAHMHQ010000001">
    <property type="protein sequence ID" value="KAK1655546.1"/>
    <property type="molecule type" value="Genomic_DNA"/>
</dbReference>
<reference evidence="1" key="1">
    <citation type="submission" date="2021-06" db="EMBL/GenBank/DDBJ databases">
        <title>Comparative genomics, transcriptomics and evolutionary studies reveal genomic signatures of adaptation to plant cell wall in hemibiotrophic fungi.</title>
        <authorList>
            <consortium name="DOE Joint Genome Institute"/>
            <person name="Baroncelli R."/>
            <person name="Diaz J.F."/>
            <person name="Benocci T."/>
            <person name="Peng M."/>
            <person name="Battaglia E."/>
            <person name="Haridas S."/>
            <person name="Andreopoulos W."/>
            <person name="Labutti K."/>
            <person name="Pangilinan J."/>
            <person name="Floch G.L."/>
            <person name="Makela M.R."/>
            <person name="Henrissat B."/>
            <person name="Grigoriev I.V."/>
            <person name="Crouch J.A."/>
            <person name="De Vries R.P."/>
            <person name="Sukno S.A."/>
            <person name="Thon M.R."/>
        </authorList>
    </citation>
    <scope>NUCLEOTIDE SEQUENCE</scope>
    <source>
        <strain evidence="1">CBS 102054</strain>
    </source>
</reference>